<dbReference type="GO" id="GO:0031410">
    <property type="term" value="C:cytoplasmic vesicle"/>
    <property type="evidence" value="ECO:0007669"/>
    <property type="project" value="TreeGrafter"/>
</dbReference>
<dbReference type="GeneTree" id="ENSGT00940000160158"/>
<dbReference type="GO" id="GO:0005886">
    <property type="term" value="C:plasma membrane"/>
    <property type="evidence" value="ECO:0007669"/>
    <property type="project" value="TreeGrafter"/>
</dbReference>
<dbReference type="Pfam" id="PF12240">
    <property type="entry name" value="Angiomotin_C"/>
    <property type="match status" value="1"/>
</dbReference>
<reference evidence="9" key="2">
    <citation type="submission" date="2025-08" db="UniProtKB">
        <authorList>
            <consortium name="Ensembl"/>
        </authorList>
    </citation>
    <scope>IDENTIFICATION</scope>
</reference>
<keyword evidence="3" id="KW-0597">Phosphoprotein</keyword>
<feature type="compositionally biased region" description="Pro residues" evidence="7">
    <location>
        <begin position="376"/>
        <end position="394"/>
    </location>
</feature>
<evidence type="ECO:0000256" key="3">
    <source>
        <dbReference type="ARBA" id="ARBA00022553"/>
    </source>
</evidence>
<feature type="compositionally biased region" description="Polar residues" evidence="7">
    <location>
        <begin position="887"/>
        <end position="908"/>
    </location>
</feature>
<dbReference type="InterPro" id="IPR009114">
    <property type="entry name" value="Angiomotin"/>
</dbReference>
<dbReference type="GO" id="GO:0030334">
    <property type="term" value="P:regulation of cell migration"/>
    <property type="evidence" value="ECO:0007669"/>
    <property type="project" value="TreeGrafter"/>
</dbReference>
<protein>
    <recommendedName>
        <fullName evidence="8">Angiomotin C-terminal domain-containing protein</fullName>
    </recommendedName>
</protein>
<accession>A0AAY5KXV7</accession>
<feature type="compositionally biased region" description="Polar residues" evidence="7">
    <location>
        <begin position="336"/>
        <end position="365"/>
    </location>
</feature>
<dbReference type="GO" id="GO:0005923">
    <property type="term" value="C:bicellular tight junction"/>
    <property type="evidence" value="ECO:0007669"/>
    <property type="project" value="TreeGrafter"/>
</dbReference>
<dbReference type="InterPro" id="IPR051747">
    <property type="entry name" value="Angiomotin-like"/>
</dbReference>
<keyword evidence="10" id="KW-1185">Reference proteome</keyword>
<feature type="region of interest" description="Disordered" evidence="7">
    <location>
        <begin position="1005"/>
        <end position="1031"/>
    </location>
</feature>
<evidence type="ECO:0000313" key="10">
    <source>
        <dbReference type="Proteomes" id="UP000265140"/>
    </source>
</evidence>
<feature type="compositionally biased region" description="Low complexity" evidence="7">
    <location>
        <begin position="1005"/>
        <end position="1014"/>
    </location>
</feature>
<dbReference type="Proteomes" id="UP000265140">
    <property type="component" value="Chromosome 1"/>
</dbReference>
<evidence type="ECO:0000259" key="8">
    <source>
        <dbReference type="Pfam" id="PF12240"/>
    </source>
</evidence>
<feature type="coiled-coil region" evidence="6">
    <location>
        <begin position="618"/>
        <end position="662"/>
    </location>
</feature>
<comment type="similarity">
    <text evidence="2">Belongs to the angiomotin family.</text>
</comment>
<dbReference type="InterPro" id="IPR024646">
    <property type="entry name" value="Angiomotin_C"/>
</dbReference>
<evidence type="ECO:0000256" key="4">
    <source>
        <dbReference type="ARBA" id="ARBA00022949"/>
    </source>
</evidence>
<dbReference type="Ensembl" id="ENSELUT00000096654.1">
    <property type="protein sequence ID" value="ENSELUP00000093150.1"/>
    <property type="gene ID" value="ENSELUG00000010579.3"/>
</dbReference>
<dbReference type="GO" id="GO:0030036">
    <property type="term" value="P:actin cytoskeleton organization"/>
    <property type="evidence" value="ECO:0007669"/>
    <property type="project" value="TreeGrafter"/>
</dbReference>
<evidence type="ECO:0000313" key="9">
    <source>
        <dbReference type="Ensembl" id="ENSELUP00000093150.1"/>
    </source>
</evidence>
<dbReference type="AlphaFoldDB" id="A0AAY5KXV7"/>
<evidence type="ECO:0000256" key="2">
    <source>
        <dbReference type="ARBA" id="ARBA00010300"/>
    </source>
</evidence>
<organism evidence="9 10">
    <name type="scientific">Esox lucius</name>
    <name type="common">Northern pike</name>
    <dbReference type="NCBI Taxonomy" id="8010"/>
    <lineage>
        <taxon>Eukaryota</taxon>
        <taxon>Metazoa</taxon>
        <taxon>Chordata</taxon>
        <taxon>Craniata</taxon>
        <taxon>Vertebrata</taxon>
        <taxon>Euteleostomi</taxon>
        <taxon>Actinopterygii</taxon>
        <taxon>Neopterygii</taxon>
        <taxon>Teleostei</taxon>
        <taxon>Protacanthopterygii</taxon>
        <taxon>Esociformes</taxon>
        <taxon>Esocidae</taxon>
        <taxon>Esox</taxon>
    </lineage>
</organism>
<feature type="compositionally biased region" description="Polar residues" evidence="7">
    <location>
        <begin position="197"/>
        <end position="206"/>
    </location>
</feature>
<reference evidence="9" key="3">
    <citation type="submission" date="2025-09" db="UniProtKB">
        <authorList>
            <consortium name="Ensembl"/>
        </authorList>
    </citation>
    <scope>IDENTIFICATION</scope>
</reference>
<feature type="compositionally biased region" description="Basic and acidic residues" evidence="7">
    <location>
        <begin position="433"/>
        <end position="442"/>
    </location>
</feature>
<feature type="coiled-coil region" evidence="6">
    <location>
        <begin position="711"/>
        <end position="738"/>
    </location>
</feature>
<sequence length="1073" mass="118302">MESHETNDELDSTTRRKAGPESGENWIPEDVAQWLDHIGISHEANGGLPLYHHFTGAFALDDRVFCPPETVSVTLNNDPISLTTQIPSLSTQPTSTLARETGHAALVFASYPSVSAMQREREEGASVLSSTILEQPGGGAGRPLNDNAMQPSPTPGSADLNAPSTSDSQLPPYAIPLPHPPLLHPQFLQLRWARQEPQGQEQQADGSSLEKHGPFPPQPSLQPSLEELPSYEQAKAQTQGLGPLHNQPCYTQEDQESLPSPPCTPDSQSAWTSLGPYRTSETSSPNPNTDLSPSPSPPLSPQQIFMCGADEQDGLSTWGEVGNGDSALREMKKSHSLSQKSIQFSIEANGTSNVPWNNPSSSYLLNRSPHTGPGDPRGPPPEYPFNPCQPPPSSPLGKPHPHLLDPGPLFSNASSDWCPSQPTRAESNPPPECHSRPPHPERLGGPSVQLHSPTPSHTLFSQPQTSTPLLPNIQTQTSTLFSQPQTSATLLPNIQTQTSTLFSQPQLQQVGAGPSVMVQQMVQLLCKENQTLRQELQTHMEKASKLHWLEAELQRISEDYNWLMNSSSKREGLDRTMRCKLEGEIRRLTVFNRDLRDRLETANHQLACCKPDGENGHAAELRDGLIEKERLEQEVEEQRGRAERLESALSSAQQRAQHLEEEVDTAFLIHAPYRSMQNLRTLPVHIHSCVYVCAPLQLRVKSVYAARVEGLQHALVQLQTACEKREQLERRLRTRLERELHLMRTQQGACGGGCGTMGKGVCVGEGSAPALRELLRQREERVLALEADSTRWEQKYLQENAMRHFTMETAATAGTYRDNLVVHSRSGSYSEMTSRRLWQEDDTQQSSRHCNDMEHRIRDLYAQLIEKDALIKVLQQRNSRRDLSTLRPASSTPSISLATGLHSRQASQTEERKEGRSFLPSLPLLSSLSSSSLPRSALSLPSTHSFSPALPHSAVLSHSSSTLPYSYSSSVSQSSTLPLSSSFPLSTISPSLHLSSSIPLSSSLPSTPLLSSHSKTGSRDCSTQTEKVSESHKVLPLPSRAWLELVKTQRTDKTRTQPSHMNLPDTDIVEILI</sequence>
<feature type="region of interest" description="Disordered" evidence="7">
    <location>
        <begin position="881"/>
        <end position="918"/>
    </location>
</feature>
<dbReference type="GO" id="GO:0001525">
    <property type="term" value="P:angiogenesis"/>
    <property type="evidence" value="ECO:0007669"/>
    <property type="project" value="TreeGrafter"/>
</dbReference>
<comment type="subcellular location">
    <subcellularLocation>
        <location evidence="1">Cell junction</location>
    </subcellularLocation>
</comment>
<feature type="region of interest" description="Disordered" evidence="7">
    <location>
        <begin position="132"/>
        <end position="181"/>
    </location>
</feature>
<dbReference type="PANTHER" id="PTHR14826">
    <property type="entry name" value="ANGIOMOTIN"/>
    <property type="match status" value="1"/>
</dbReference>
<keyword evidence="4" id="KW-0965">Cell junction</keyword>
<feature type="compositionally biased region" description="Polar residues" evidence="7">
    <location>
        <begin position="449"/>
        <end position="471"/>
    </location>
</feature>
<dbReference type="GO" id="GO:0035329">
    <property type="term" value="P:hippo signaling"/>
    <property type="evidence" value="ECO:0007669"/>
    <property type="project" value="TreeGrafter"/>
</dbReference>
<feature type="compositionally biased region" description="Low complexity" evidence="7">
    <location>
        <begin position="221"/>
        <end position="230"/>
    </location>
</feature>
<keyword evidence="5 6" id="KW-0175">Coiled coil</keyword>
<evidence type="ECO:0000256" key="6">
    <source>
        <dbReference type="SAM" id="Coils"/>
    </source>
</evidence>
<evidence type="ECO:0000256" key="1">
    <source>
        <dbReference type="ARBA" id="ARBA00004282"/>
    </source>
</evidence>
<feature type="domain" description="Angiomotin C-terminal" evidence="8">
    <location>
        <begin position="704"/>
        <end position="908"/>
    </location>
</feature>
<feature type="compositionally biased region" description="Polar residues" evidence="7">
    <location>
        <begin position="411"/>
        <end position="426"/>
    </location>
</feature>
<name>A0AAY5KXV7_ESOLU</name>
<dbReference type="PANTHER" id="PTHR14826:SF12">
    <property type="entry name" value="ANGIOMOTIN-LIKE PROTEIN 1"/>
    <property type="match status" value="1"/>
</dbReference>
<proteinExistence type="inferred from homology"/>
<evidence type="ECO:0000256" key="7">
    <source>
        <dbReference type="SAM" id="MobiDB-lite"/>
    </source>
</evidence>
<dbReference type="GO" id="GO:0003365">
    <property type="term" value="P:establishment of cell polarity involved in ameboidal cell migration"/>
    <property type="evidence" value="ECO:0007669"/>
    <property type="project" value="TreeGrafter"/>
</dbReference>
<feature type="region of interest" description="Disordered" evidence="7">
    <location>
        <begin position="1"/>
        <end position="25"/>
    </location>
</feature>
<feature type="compositionally biased region" description="Low complexity" evidence="7">
    <location>
        <begin position="282"/>
        <end position="293"/>
    </location>
</feature>
<dbReference type="PRINTS" id="PR01807">
    <property type="entry name" value="ANGIOMOTIN"/>
</dbReference>
<feature type="region of interest" description="Disordered" evidence="7">
    <location>
        <begin position="195"/>
        <end position="471"/>
    </location>
</feature>
<evidence type="ECO:0000256" key="5">
    <source>
        <dbReference type="ARBA" id="ARBA00023054"/>
    </source>
</evidence>
<reference evidence="9 10" key="1">
    <citation type="submission" date="2020-02" db="EMBL/GenBank/DDBJ databases">
        <title>Esox lucius (northern pike) genome, fEsoLuc1, primary haplotype.</title>
        <authorList>
            <person name="Myers G."/>
            <person name="Karagic N."/>
            <person name="Meyer A."/>
            <person name="Pippel M."/>
            <person name="Reichard M."/>
            <person name="Winkler S."/>
            <person name="Tracey A."/>
            <person name="Sims Y."/>
            <person name="Howe K."/>
            <person name="Rhie A."/>
            <person name="Formenti G."/>
            <person name="Durbin R."/>
            <person name="Fedrigo O."/>
            <person name="Jarvis E.D."/>
        </authorList>
    </citation>
    <scope>NUCLEOTIDE SEQUENCE [LARGE SCALE GENOMIC DNA]</scope>
</reference>